<organism evidence="2 3">
    <name type="scientific">Sphingobium fluviale</name>
    <dbReference type="NCBI Taxonomy" id="2506423"/>
    <lineage>
        <taxon>Bacteria</taxon>
        <taxon>Pseudomonadati</taxon>
        <taxon>Pseudomonadota</taxon>
        <taxon>Alphaproteobacteria</taxon>
        <taxon>Sphingomonadales</taxon>
        <taxon>Sphingomonadaceae</taxon>
        <taxon>Sphingobium</taxon>
    </lineage>
</organism>
<feature type="signal peptide" evidence="1">
    <location>
        <begin position="1"/>
        <end position="18"/>
    </location>
</feature>
<sequence length="518" mass="54706">MRAALAILPVILSAPALAQSVVVSSAPVSTSVTVYRDMGRGDGAMNPGWLNGYALISEKRRISLPAGESVVRFEGVADGMIAVSAVVSGLPGGVSEKNRDARLLTPASLLDGSLGNRVHIRRTNPATGKVSEGDAIIRSGSGGAVVLQTQEGVEALRCSGLPEALVYDAVPEGLSAKPTFSVHTNSPSATTAEVTLTYLATGFDWSAAYVATVAEDGKTLDLSAWLTVANGNGADYRGTQLLAVAGKPNQTSDFRALGAKPEALSLALQCWPMDGTSTYPAWGVQPSPAPAPPPMAAGMYDGSEEVIVTAMKRSESLQASPVAVTAQQEDLGDLKLYRVPVPVDVVPNGQKQVALIGKANVPFERLYTRTMNPWDSEDEGPLEVTLRMQNKVKEGLGVPLPAGGVVITQRQNDEDMLVGESRLDDKAVAERVELDVGESEQVRFEQKTLSVDESARRVRITLTNALPSQAKVELRVPRFSNYRLNASPKPVPDGADSIVSVVIPANGSKKIDLTFSAR</sequence>
<gene>
    <name evidence="2" type="ORF">EQG66_03475</name>
</gene>
<dbReference type="EMBL" id="SBKP01000002">
    <property type="protein sequence ID" value="RXR30394.1"/>
    <property type="molecule type" value="Genomic_DNA"/>
</dbReference>
<evidence type="ECO:0000313" key="2">
    <source>
        <dbReference type="EMBL" id="RXR30394.1"/>
    </source>
</evidence>
<reference evidence="3" key="1">
    <citation type="submission" date="2019-01" db="EMBL/GenBank/DDBJ databases">
        <title>Cytophagaceae bacterium strain CAR-16.</title>
        <authorList>
            <person name="Chen W.-M."/>
        </authorList>
    </citation>
    <scope>NUCLEOTIDE SEQUENCE [LARGE SCALE GENOMIC DNA]</scope>
    <source>
        <strain evidence="3">CHR27</strain>
    </source>
</reference>
<dbReference type="AlphaFoldDB" id="A0A4Q1KNI7"/>
<dbReference type="RefSeq" id="WP_129403144.1">
    <property type="nucleotide sequence ID" value="NZ_SBKP01000002.1"/>
</dbReference>
<name>A0A4Q1KNI7_9SPHN</name>
<dbReference type="Proteomes" id="UP000290958">
    <property type="component" value="Unassembled WGS sequence"/>
</dbReference>
<keyword evidence="1" id="KW-0732">Signal</keyword>
<evidence type="ECO:0000256" key="1">
    <source>
        <dbReference type="SAM" id="SignalP"/>
    </source>
</evidence>
<evidence type="ECO:0000313" key="3">
    <source>
        <dbReference type="Proteomes" id="UP000290958"/>
    </source>
</evidence>
<evidence type="ECO:0008006" key="4">
    <source>
        <dbReference type="Google" id="ProtNLM"/>
    </source>
</evidence>
<proteinExistence type="predicted"/>
<dbReference type="PANTHER" id="PTHR38075:SF1">
    <property type="entry name" value="DUF4139 DOMAIN-CONTAINING PROTEIN"/>
    <property type="match status" value="1"/>
</dbReference>
<accession>A0A4Q1KNI7</accession>
<dbReference type="PANTHER" id="PTHR38075">
    <property type="entry name" value="DUF4139 DOMAIN-CONTAINING PROTEIN"/>
    <property type="match status" value="1"/>
</dbReference>
<protein>
    <recommendedName>
        <fullName evidence="4">DUF4139 domain-containing protein</fullName>
    </recommendedName>
</protein>
<feature type="chain" id="PRO_5020522907" description="DUF4139 domain-containing protein" evidence="1">
    <location>
        <begin position="19"/>
        <end position="518"/>
    </location>
</feature>
<dbReference type="OrthoDB" id="7178458at2"/>
<comment type="caution">
    <text evidence="2">The sequence shown here is derived from an EMBL/GenBank/DDBJ whole genome shotgun (WGS) entry which is preliminary data.</text>
</comment>
<keyword evidence="3" id="KW-1185">Reference proteome</keyword>